<comment type="function">
    <text evidence="5">Responsible for synthesis of pseudouridine from uracil-55 in the psi GC loop of transfer RNAs.</text>
</comment>
<accession>A0A4R1KA90</accession>
<keyword evidence="9" id="KW-1185">Reference proteome</keyword>
<proteinExistence type="inferred from homology"/>
<evidence type="ECO:0000313" key="8">
    <source>
        <dbReference type="EMBL" id="TCK60813.1"/>
    </source>
</evidence>
<evidence type="ECO:0000256" key="2">
    <source>
        <dbReference type="ARBA" id="ARBA00005642"/>
    </source>
</evidence>
<dbReference type="Pfam" id="PF01509">
    <property type="entry name" value="TruB_N"/>
    <property type="match status" value="1"/>
</dbReference>
<dbReference type="Proteomes" id="UP000294614">
    <property type="component" value="Unassembled WGS sequence"/>
</dbReference>
<dbReference type="SUPFAM" id="SSF55120">
    <property type="entry name" value="Pseudouridine synthase"/>
    <property type="match status" value="1"/>
</dbReference>
<comment type="similarity">
    <text evidence="2 5">Belongs to the pseudouridine synthase TruB family. Type 1 subfamily.</text>
</comment>
<keyword evidence="4 5" id="KW-0413">Isomerase</keyword>
<evidence type="ECO:0000256" key="3">
    <source>
        <dbReference type="ARBA" id="ARBA00022694"/>
    </source>
</evidence>
<dbReference type="AlphaFoldDB" id="A0A4R1KA90"/>
<dbReference type="EMBL" id="SMGG01000004">
    <property type="protein sequence ID" value="TCK60813.1"/>
    <property type="molecule type" value="Genomic_DNA"/>
</dbReference>
<feature type="domain" description="Pseudouridine synthase II N-terminal" evidence="6">
    <location>
        <begin position="23"/>
        <end position="171"/>
    </location>
</feature>
<evidence type="ECO:0000256" key="4">
    <source>
        <dbReference type="ARBA" id="ARBA00023235"/>
    </source>
</evidence>
<reference evidence="8 9" key="1">
    <citation type="submission" date="2019-03" db="EMBL/GenBank/DDBJ databases">
        <title>Genomic Encyclopedia of Type Strains, Phase IV (KMG-IV): sequencing the most valuable type-strain genomes for metagenomic binning, comparative biology and taxonomic classification.</title>
        <authorList>
            <person name="Goeker M."/>
        </authorList>
    </citation>
    <scope>NUCLEOTIDE SEQUENCE [LARGE SCALE GENOMIC DNA]</scope>
    <source>
        <strain evidence="8 9">DSM 24984</strain>
    </source>
</reference>
<dbReference type="RefSeq" id="WP_132873677.1">
    <property type="nucleotide sequence ID" value="NZ_SMGG01000004.1"/>
</dbReference>
<dbReference type="InterPro" id="IPR020103">
    <property type="entry name" value="PsdUridine_synth_cat_dom_sf"/>
</dbReference>
<feature type="active site" description="Nucleophile" evidence="5">
    <location>
        <position position="38"/>
    </location>
</feature>
<evidence type="ECO:0000256" key="1">
    <source>
        <dbReference type="ARBA" id="ARBA00000385"/>
    </source>
</evidence>
<dbReference type="GO" id="GO:1990481">
    <property type="term" value="P:mRNA pseudouridine synthesis"/>
    <property type="evidence" value="ECO:0007669"/>
    <property type="project" value="TreeGrafter"/>
</dbReference>
<dbReference type="InterPro" id="IPR032819">
    <property type="entry name" value="TruB_C"/>
</dbReference>
<comment type="caution">
    <text evidence="8">The sequence shown here is derived from an EMBL/GenBank/DDBJ whole genome shotgun (WGS) entry which is preliminary data.</text>
</comment>
<dbReference type="InterPro" id="IPR014780">
    <property type="entry name" value="tRNA_psdUridine_synth_TruB"/>
</dbReference>
<dbReference type="PANTHER" id="PTHR13767">
    <property type="entry name" value="TRNA-PSEUDOURIDINE SYNTHASE"/>
    <property type="match status" value="1"/>
</dbReference>
<organism evidence="8 9">
    <name type="scientific">Seleniivibrio woodruffii</name>
    <dbReference type="NCBI Taxonomy" id="1078050"/>
    <lineage>
        <taxon>Bacteria</taxon>
        <taxon>Pseudomonadati</taxon>
        <taxon>Deferribacterota</taxon>
        <taxon>Deferribacteres</taxon>
        <taxon>Deferribacterales</taxon>
        <taxon>Geovibrionaceae</taxon>
        <taxon>Seleniivibrio</taxon>
    </lineage>
</organism>
<dbReference type="Gene3D" id="3.30.2350.10">
    <property type="entry name" value="Pseudouridine synthase"/>
    <property type="match status" value="1"/>
</dbReference>
<sequence>MDGVVNIYKEKGISSFAVVRAVRRIFNTKKCGHTGTLDPLAEGVLPVCLGYATKLADYMMAMDKEYVAQFRLGEARDSYDTDGEITAENRDIQPSKEEVEAVLKGFIGEVELTVPAYSAVKINGVRAYDLARKGEIEDAGSRIMSIKDIELMDYSYPDGLFRMKCEKGTYVRSVIHEAGLKLGTYGVMSGLIRTINGRFTQAAAYKLGDLEKMKEEGRLNEAVIPVDKALEWPKAIIREEAVKLVKNGVSVKRHNYQTVPDSESRYAFLAAQNGELLAFAEKGSLADQPYVIVKLLV</sequence>
<comment type="catalytic activity">
    <reaction evidence="1 5">
        <text>uridine(55) in tRNA = pseudouridine(55) in tRNA</text>
        <dbReference type="Rhea" id="RHEA:42532"/>
        <dbReference type="Rhea" id="RHEA-COMP:10101"/>
        <dbReference type="Rhea" id="RHEA-COMP:10102"/>
        <dbReference type="ChEBI" id="CHEBI:65314"/>
        <dbReference type="ChEBI" id="CHEBI:65315"/>
        <dbReference type="EC" id="5.4.99.25"/>
    </reaction>
</comment>
<dbReference type="InterPro" id="IPR002501">
    <property type="entry name" value="PsdUridine_synth_N"/>
</dbReference>
<feature type="domain" description="tRNA pseudouridylate synthase B C-terminal" evidence="7">
    <location>
        <begin position="172"/>
        <end position="231"/>
    </location>
</feature>
<dbReference type="OrthoDB" id="9802309at2"/>
<keyword evidence="3 5" id="KW-0819">tRNA processing</keyword>
<name>A0A4R1KA90_9BACT</name>
<evidence type="ECO:0000259" key="7">
    <source>
        <dbReference type="Pfam" id="PF16198"/>
    </source>
</evidence>
<dbReference type="GO" id="GO:0003723">
    <property type="term" value="F:RNA binding"/>
    <property type="evidence" value="ECO:0007669"/>
    <property type="project" value="InterPro"/>
</dbReference>
<dbReference type="GO" id="GO:0160148">
    <property type="term" value="F:tRNA pseudouridine(55) synthase activity"/>
    <property type="evidence" value="ECO:0007669"/>
    <property type="project" value="UniProtKB-EC"/>
</dbReference>
<evidence type="ECO:0000259" key="6">
    <source>
        <dbReference type="Pfam" id="PF01509"/>
    </source>
</evidence>
<dbReference type="EC" id="5.4.99.25" evidence="5"/>
<evidence type="ECO:0000313" key="9">
    <source>
        <dbReference type="Proteomes" id="UP000294614"/>
    </source>
</evidence>
<dbReference type="Pfam" id="PF16198">
    <property type="entry name" value="TruB_C_2"/>
    <property type="match status" value="1"/>
</dbReference>
<dbReference type="PANTHER" id="PTHR13767:SF2">
    <property type="entry name" value="PSEUDOURIDYLATE SYNTHASE TRUB1"/>
    <property type="match status" value="1"/>
</dbReference>
<dbReference type="CDD" id="cd02573">
    <property type="entry name" value="PseudoU_synth_EcTruB"/>
    <property type="match status" value="1"/>
</dbReference>
<gene>
    <name evidence="5" type="primary">truB</name>
    <name evidence="8" type="ORF">C8D98_1692</name>
</gene>
<evidence type="ECO:0000256" key="5">
    <source>
        <dbReference type="HAMAP-Rule" id="MF_01080"/>
    </source>
</evidence>
<protein>
    <recommendedName>
        <fullName evidence="5">tRNA pseudouridine synthase B</fullName>
        <ecNumber evidence="5">5.4.99.25</ecNumber>
    </recommendedName>
    <alternativeName>
        <fullName evidence="5">tRNA pseudouridine(55) synthase</fullName>
        <shortName evidence="5">Psi55 synthase</shortName>
    </alternativeName>
    <alternativeName>
        <fullName evidence="5">tRNA pseudouridylate synthase</fullName>
    </alternativeName>
    <alternativeName>
        <fullName evidence="5">tRNA-uridine isomerase</fullName>
    </alternativeName>
</protein>
<dbReference type="NCBIfam" id="TIGR00431">
    <property type="entry name" value="TruB"/>
    <property type="match status" value="1"/>
</dbReference>
<dbReference type="GO" id="GO:0031119">
    <property type="term" value="P:tRNA pseudouridine synthesis"/>
    <property type="evidence" value="ECO:0007669"/>
    <property type="project" value="UniProtKB-UniRule"/>
</dbReference>
<dbReference type="HAMAP" id="MF_01080">
    <property type="entry name" value="TruB_bact"/>
    <property type="match status" value="1"/>
</dbReference>